<evidence type="ECO:0000256" key="6">
    <source>
        <dbReference type="SAM" id="Phobius"/>
    </source>
</evidence>
<dbReference type="OMA" id="KFENTQF"/>
<dbReference type="AlphaFoldDB" id="A0A0D3JG78"/>
<dbReference type="HOGENOM" id="CLU_036019_3_0_1"/>
<dbReference type="KEGG" id="ehx:EMIHUDRAFT_74593"/>
<dbReference type="GO" id="GO:0000139">
    <property type="term" value="C:Golgi membrane"/>
    <property type="evidence" value="ECO:0007669"/>
    <property type="project" value="TreeGrafter"/>
</dbReference>
<keyword evidence="8" id="KW-1185">Reference proteome</keyword>
<feature type="transmembrane region" description="Helical" evidence="6">
    <location>
        <begin position="6"/>
        <end position="23"/>
    </location>
</feature>
<keyword evidence="5 6" id="KW-0472">Membrane</keyword>
<dbReference type="RefSeq" id="XP_005768003.1">
    <property type="nucleotide sequence ID" value="XM_005767946.1"/>
</dbReference>
<dbReference type="GO" id="GO:0005789">
    <property type="term" value="C:endoplasmic reticulum membrane"/>
    <property type="evidence" value="ECO:0007669"/>
    <property type="project" value="TreeGrafter"/>
</dbReference>
<evidence type="ECO:0000313" key="7">
    <source>
        <dbReference type="EnsemblProtists" id="EOD22513"/>
    </source>
</evidence>
<dbReference type="GO" id="GO:0046964">
    <property type="term" value="F:3'-phosphoadenosine 5'-phosphosulfate transmembrane transporter activity"/>
    <property type="evidence" value="ECO:0007669"/>
    <property type="project" value="TreeGrafter"/>
</dbReference>
<proteinExistence type="predicted"/>
<comment type="subcellular location">
    <subcellularLocation>
        <location evidence="1">Membrane</location>
        <topology evidence="1">Multi-pass membrane protein</topology>
    </subcellularLocation>
</comment>
<dbReference type="PaxDb" id="2903-EOD15574"/>
<keyword evidence="2" id="KW-0813">Transport</keyword>
<evidence type="ECO:0000256" key="1">
    <source>
        <dbReference type="ARBA" id="ARBA00004141"/>
    </source>
</evidence>
<reference evidence="8" key="1">
    <citation type="journal article" date="2013" name="Nature">
        <title>Pan genome of the phytoplankton Emiliania underpins its global distribution.</title>
        <authorList>
            <person name="Read B.A."/>
            <person name="Kegel J."/>
            <person name="Klute M.J."/>
            <person name="Kuo A."/>
            <person name="Lefebvre S.C."/>
            <person name="Maumus F."/>
            <person name="Mayer C."/>
            <person name="Miller J."/>
            <person name="Monier A."/>
            <person name="Salamov A."/>
            <person name="Young J."/>
            <person name="Aguilar M."/>
            <person name="Claverie J.M."/>
            <person name="Frickenhaus S."/>
            <person name="Gonzalez K."/>
            <person name="Herman E.K."/>
            <person name="Lin Y.C."/>
            <person name="Napier J."/>
            <person name="Ogata H."/>
            <person name="Sarno A.F."/>
            <person name="Shmutz J."/>
            <person name="Schroeder D."/>
            <person name="de Vargas C."/>
            <person name="Verret F."/>
            <person name="von Dassow P."/>
            <person name="Valentin K."/>
            <person name="Van de Peer Y."/>
            <person name="Wheeler G."/>
            <person name="Dacks J.B."/>
            <person name="Delwiche C.F."/>
            <person name="Dyhrman S.T."/>
            <person name="Glockner G."/>
            <person name="John U."/>
            <person name="Richards T."/>
            <person name="Worden A.Z."/>
            <person name="Zhang X."/>
            <person name="Grigoriev I.V."/>
            <person name="Allen A.E."/>
            <person name="Bidle K."/>
            <person name="Borodovsky M."/>
            <person name="Bowler C."/>
            <person name="Brownlee C."/>
            <person name="Cock J.M."/>
            <person name="Elias M."/>
            <person name="Gladyshev V.N."/>
            <person name="Groth M."/>
            <person name="Guda C."/>
            <person name="Hadaegh A."/>
            <person name="Iglesias-Rodriguez M.D."/>
            <person name="Jenkins J."/>
            <person name="Jones B.M."/>
            <person name="Lawson T."/>
            <person name="Leese F."/>
            <person name="Lindquist E."/>
            <person name="Lobanov A."/>
            <person name="Lomsadze A."/>
            <person name="Malik S.B."/>
            <person name="Marsh M.E."/>
            <person name="Mackinder L."/>
            <person name="Mock T."/>
            <person name="Mueller-Roeber B."/>
            <person name="Pagarete A."/>
            <person name="Parker M."/>
            <person name="Probert I."/>
            <person name="Quesneville H."/>
            <person name="Raines C."/>
            <person name="Rensing S.A."/>
            <person name="Riano-Pachon D.M."/>
            <person name="Richier S."/>
            <person name="Rokitta S."/>
            <person name="Shiraiwa Y."/>
            <person name="Soanes D.M."/>
            <person name="van der Giezen M."/>
            <person name="Wahlund T.M."/>
            <person name="Williams B."/>
            <person name="Wilson W."/>
            <person name="Wolfe G."/>
            <person name="Wurch L.L."/>
        </authorList>
    </citation>
    <scope>NUCLEOTIDE SEQUENCE</scope>
</reference>
<dbReference type="RefSeq" id="XP_005774942.1">
    <property type="nucleotide sequence ID" value="XM_005774885.1"/>
</dbReference>
<dbReference type="PANTHER" id="PTHR10778">
    <property type="entry name" value="SOLUTE CARRIER FAMILY 35 MEMBER B"/>
    <property type="match status" value="1"/>
</dbReference>
<dbReference type="InterPro" id="IPR013657">
    <property type="entry name" value="SCL35B1-4/HUT1"/>
</dbReference>
<dbReference type="GeneID" id="17268059"/>
<dbReference type="Pfam" id="PF08449">
    <property type="entry name" value="UAA"/>
    <property type="match status" value="2"/>
</dbReference>
<name>A0A0D3JG78_EMIH1</name>
<dbReference type="PANTHER" id="PTHR10778:SF13">
    <property type="entry name" value="ADENOSINE 3'-PHOSPHO 5'-PHOSPHOSULFATE TRANSPORTER 1"/>
    <property type="match status" value="1"/>
</dbReference>
<dbReference type="eggNOG" id="KOG1581">
    <property type="taxonomic scope" value="Eukaryota"/>
</dbReference>
<organism evidence="7 8">
    <name type="scientific">Emiliania huxleyi (strain CCMP1516)</name>
    <dbReference type="NCBI Taxonomy" id="280463"/>
    <lineage>
        <taxon>Eukaryota</taxon>
        <taxon>Haptista</taxon>
        <taxon>Haptophyta</taxon>
        <taxon>Prymnesiophyceae</taxon>
        <taxon>Isochrysidales</taxon>
        <taxon>Noelaerhabdaceae</taxon>
        <taxon>Emiliania</taxon>
    </lineage>
</organism>
<evidence type="ECO:0000256" key="4">
    <source>
        <dbReference type="ARBA" id="ARBA00022989"/>
    </source>
</evidence>
<reference evidence="7" key="2">
    <citation type="submission" date="2024-10" db="UniProtKB">
        <authorList>
            <consortium name="EnsemblProtists"/>
        </authorList>
    </citation>
    <scope>IDENTIFICATION</scope>
</reference>
<dbReference type="GeneID" id="17261724"/>
<evidence type="ECO:0000256" key="2">
    <source>
        <dbReference type="ARBA" id="ARBA00022448"/>
    </source>
</evidence>
<keyword evidence="3 6" id="KW-0812">Transmembrane</keyword>
<keyword evidence="4 6" id="KW-1133">Transmembrane helix</keyword>
<protein>
    <submittedName>
        <fullName evidence="7">Uncharacterized protein</fullName>
    </submittedName>
</protein>
<dbReference type="EnsemblProtists" id="EOD22513">
    <property type="protein sequence ID" value="EOD22513"/>
    <property type="gene ID" value="EMIHUDRAFT_74593"/>
</dbReference>
<evidence type="ECO:0000256" key="3">
    <source>
        <dbReference type="ARBA" id="ARBA00022692"/>
    </source>
</evidence>
<dbReference type="KEGG" id="ehx:EMIHUDRAFT_76196"/>
<evidence type="ECO:0000256" key="5">
    <source>
        <dbReference type="ARBA" id="ARBA00023136"/>
    </source>
</evidence>
<evidence type="ECO:0000313" key="8">
    <source>
        <dbReference type="Proteomes" id="UP000013827"/>
    </source>
</evidence>
<accession>A0A0D3JG78</accession>
<dbReference type="EnsemblProtists" id="EOD15574">
    <property type="protein sequence ID" value="EOD15574"/>
    <property type="gene ID" value="EMIHUDRAFT_76196"/>
</dbReference>
<sequence length="311" mass="34295">MAALHVAFCAVGIVVSYVLWGYMQERIMTQPYATGELFRSSKFLVFANRALALLVAYAAREAQRAQGACVSHTAPLYQFSFSSVSNILSSVSQYEALRYISFPTQALASRPGTTALASRGGAAPLLSPPPRRWKSCKMVPVMVMGYFVSRKTYPAAEYAIADSWVVGIGVGVFLFKTYEVNEAPVRDTELLGVCFISAYMVCDSFTSNYQSRVFKQYSVGSITMMVYTNLFSTAFTALGLCLTWELADVAVGLPSPHRRDPWWRFSIHPRWPAAGQLFIFHTIKTYGPLVFATIQTAGQPSGGSKRRQAAD</sequence>
<dbReference type="Proteomes" id="UP000013827">
    <property type="component" value="Unassembled WGS sequence"/>
</dbReference>